<keyword evidence="2" id="KW-1185">Reference proteome</keyword>
<organism evidence="1 2">
    <name type="scientific">Erwinia pyri</name>
    <dbReference type="NCBI Taxonomy" id="3062598"/>
    <lineage>
        <taxon>Bacteria</taxon>
        <taxon>Pseudomonadati</taxon>
        <taxon>Pseudomonadota</taxon>
        <taxon>Gammaproteobacteria</taxon>
        <taxon>Enterobacterales</taxon>
        <taxon>Erwiniaceae</taxon>
        <taxon>Erwinia</taxon>
    </lineage>
</organism>
<dbReference type="KEGG" id="epi:Q3V30_12930"/>
<reference evidence="1 2" key="1">
    <citation type="submission" date="2023-07" db="EMBL/GenBank/DDBJ databases">
        <title>Pathogenic bacteria of pear tree diseases.</title>
        <authorList>
            <person name="Zhang Z."/>
            <person name="He L."/>
            <person name="Huang R."/>
        </authorList>
    </citation>
    <scope>NUCLEOTIDE SEQUENCE [LARGE SCALE GENOMIC DNA]</scope>
    <source>
        <strain evidence="1 2">DE2</strain>
    </source>
</reference>
<sequence>MNERFSKSVSRGKDDRYWQRKRMAKAFMAAGHSRQMALKKAKSLVK</sequence>
<accession>A0AA50DFS7</accession>
<gene>
    <name evidence="1" type="ORF">Q3V30_12930</name>
</gene>
<dbReference type="Proteomes" id="UP001228139">
    <property type="component" value="Chromosome"/>
</dbReference>
<dbReference type="EMBL" id="CP132353">
    <property type="protein sequence ID" value="WLS77389.1"/>
    <property type="molecule type" value="Genomic_DNA"/>
</dbReference>
<dbReference type="RefSeq" id="WP_306206254.1">
    <property type="nucleotide sequence ID" value="NZ_CP132353.1"/>
</dbReference>
<evidence type="ECO:0000313" key="2">
    <source>
        <dbReference type="Proteomes" id="UP001228139"/>
    </source>
</evidence>
<protein>
    <submittedName>
        <fullName evidence="1">Uncharacterized protein</fullName>
    </submittedName>
</protein>
<proteinExistence type="predicted"/>
<dbReference type="AlphaFoldDB" id="A0AA50DFS7"/>
<name>A0AA50DFS7_9GAMM</name>
<evidence type="ECO:0000313" key="1">
    <source>
        <dbReference type="EMBL" id="WLS77389.1"/>
    </source>
</evidence>